<evidence type="ECO:0000313" key="7">
    <source>
        <dbReference type="EMBL" id="MEL1245956.1"/>
    </source>
</evidence>
<evidence type="ECO:0000256" key="5">
    <source>
        <dbReference type="SAM" id="MobiDB-lite"/>
    </source>
</evidence>
<dbReference type="InterPro" id="IPR036909">
    <property type="entry name" value="Cyt_c-like_dom_sf"/>
</dbReference>
<dbReference type="RefSeq" id="WP_341698252.1">
    <property type="nucleotide sequence ID" value="NZ_JBBYHR010000011.1"/>
</dbReference>
<evidence type="ECO:0000256" key="4">
    <source>
        <dbReference type="PROSITE-ProRule" id="PRU00433"/>
    </source>
</evidence>
<accession>A0ABU9I0J9</accession>
<dbReference type="EMBL" id="JBBYHR010000011">
    <property type="protein sequence ID" value="MEL1245956.1"/>
    <property type="molecule type" value="Genomic_DNA"/>
</dbReference>
<feature type="region of interest" description="Disordered" evidence="5">
    <location>
        <begin position="24"/>
        <end position="48"/>
    </location>
</feature>
<sequence>MKNILLLLLTLSLFSCKTEEKKEQITTGSESVSEGEVSNLTPAQKTGQEIFDGKGNCFTCHKPEQKSIGPSIQEIAKIYKEKNGDIPTFLKGKGKPIVDPSQYEVMKTNFYITKNFSDEELKAVEEYILSHAP</sequence>
<protein>
    <submittedName>
        <fullName evidence="7">C-type cytochrome</fullName>
    </submittedName>
</protein>
<keyword evidence="3 4" id="KW-0408">Iron</keyword>
<feature type="compositionally biased region" description="Low complexity" evidence="5">
    <location>
        <begin position="28"/>
        <end position="38"/>
    </location>
</feature>
<dbReference type="Gene3D" id="1.10.760.10">
    <property type="entry name" value="Cytochrome c-like domain"/>
    <property type="match status" value="1"/>
</dbReference>
<feature type="domain" description="Cytochrome c" evidence="6">
    <location>
        <begin position="42"/>
        <end position="132"/>
    </location>
</feature>
<comment type="caution">
    <text evidence="7">The sequence shown here is derived from an EMBL/GenBank/DDBJ whole genome shotgun (WGS) entry which is preliminary data.</text>
</comment>
<keyword evidence="1 4" id="KW-0349">Heme</keyword>
<proteinExistence type="predicted"/>
<evidence type="ECO:0000259" key="6">
    <source>
        <dbReference type="PROSITE" id="PS51007"/>
    </source>
</evidence>
<name>A0ABU9I0J9_9FLAO</name>
<dbReference type="SUPFAM" id="SSF46626">
    <property type="entry name" value="Cytochrome c"/>
    <property type="match status" value="1"/>
</dbReference>
<dbReference type="Pfam" id="PF00034">
    <property type="entry name" value="Cytochrom_C"/>
    <property type="match status" value="1"/>
</dbReference>
<gene>
    <name evidence="7" type="ORF">AAEO56_16910</name>
</gene>
<dbReference type="InterPro" id="IPR009056">
    <property type="entry name" value="Cyt_c-like_dom"/>
</dbReference>
<evidence type="ECO:0000313" key="8">
    <source>
        <dbReference type="Proteomes" id="UP001464555"/>
    </source>
</evidence>
<dbReference type="PROSITE" id="PS51007">
    <property type="entry name" value="CYTC"/>
    <property type="match status" value="1"/>
</dbReference>
<evidence type="ECO:0000256" key="3">
    <source>
        <dbReference type="ARBA" id="ARBA00023004"/>
    </source>
</evidence>
<evidence type="ECO:0000256" key="1">
    <source>
        <dbReference type="ARBA" id="ARBA00022617"/>
    </source>
</evidence>
<evidence type="ECO:0000256" key="2">
    <source>
        <dbReference type="ARBA" id="ARBA00022723"/>
    </source>
</evidence>
<dbReference type="PROSITE" id="PS51257">
    <property type="entry name" value="PROKAR_LIPOPROTEIN"/>
    <property type="match status" value="1"/>
</dbReference>
<dbReference type="Proteomes" id="UP001464555">
    <property type="component" value="Unassembled WGS sequence"/>
</dbReference>
<organism evidence="7 8">
    <name type="scientific">Flavobacterium arundinis</name>
    <dbReference type="NCBI Taxonomy" id="3139143"/>
    <lineage>
        <taxon>Bacteria</taxon>
        <taxon>Pseudomonadati</taxon>
        <taxon>Bacteroidota</taxon>
        <taxon>Flavobacteriia</taxon>
        <taxon>Flavobacteriales</taxon>
        <taxon>Flavobacteriaceae</taxon>
        <taxon>Flavobacterium</taxon>
    </lineage>
</organism>
<keyword evidence="2 4" id="KW-0479">Metal-binding</keyword>
<keyword evidence="8" id="KW-1185">Reference proteome</keyword>
<reference evidence="7 8" key="1">
    <citation type="submission" date="2024-04" db="EMBL/GenBank/DDBJ databases">
        <title>Flavobacterium sp. DGU11 16S ribosomal RNA gene Genome sequencing and assembly.</title>
        <authorList>
            <person name="Park S."/>
        </authorList>
    </citation>
    <scope>NUCLEOTIDE SEQUENCE [LARGE SCALE GENOMIC DNA]</scope>
    <source>
        <strain evidence="7 8">DGU11</strain>
    </source>
</reference>